<accession>A0AAD9RIF9</accession>
<name>A0AAD9RIF9_9HYME</name>
<evidence type="ECO:0008006" key="3">
    <source>
        <dbReference type="Google" id="ProtNLM"/>
    </source>
</evidence>
<reference evidence="1" key="2">
    <citation type="journal article" date="2023" name="Commun. Biol.">
        <title>Intrasexual cuticular hydrocarbon dimorphism in a wasp sheds light on hydrocarbon biosynthesis genes in Hymenoptera.</title>
        <authorList>
            <person name="Moris V.C."/>
            <person name="Podsiadlowski L."/>
            <person name="Martin S."/>
            <person name="Oeyen J.P."/>
            <person name="Donath A."/>
            <person name="Petersen M."/>
            <person name="Wilbrandt J."/>
            <person name="Misof B."/>
            <person name="Liedtke D."/>
            <person name="Thamm M."/>
            <person name="Scheiner R."/>
            <person name="Schmitt T."/>
            <person name="Niehuis O."/>
        </authorList>
    </citation>
    <scope>NUCLEOTIDE SEQUENCE</scope>
    <source>
        <strain evidence="1">GBR_01_08_01A</strain>
    </source>
</reference>
<protein>
    <recommendedName>
        <fullName evidence="3">Alpha-and gamma-adaptin-binding protein p34</fullName>
    </recommendedName>
</protein>
<proteinExistence type="predicted"/>
<dbReference type="AlphaFoldDB" id="A0AAD9RIF9"/>
<evidence type="ECO:0000313" key="1">
    <source>
        <dbReference type="EMBL" id="KAK2579696.1"/>
    </source>
</evidence>
<comment type="caution">
    <text evidence="1">The sequence shown here is derived from an EMBL/GenBank/DDBJ whole genome shotgun (WGS) entry which is preliminary data.</text>
</comment>
<sequence>MDLPRVLILSTVRGKAAEIAKNIGGKNISNQDDIEYYLWDINNKYYTSQVLLCATENPDINISTEGVEALLVHHDPQADNADKNLDQWSSVILSLSKADVLLLICNFISNMDLKEKIITWCINKKFELVELQQLDSIENLECDSEDNKYGIERIIEALHAHMWPNMVLKGKSANAGETESDVNQVEKQFENIQLTQNTSEHLHMESVLDGLMGGEDADFGELFGQLMAMKEHAASLPTNERRVAAEQLVTAFWKAMGGDPSEIDD</sequence>
<reference evidence="1" key="1">
    <citation type="submission" date="2021-08" db="EMBL/GenBank/DDBJ databases">
        <authorList>
            <person name="Misof B."/>
            <person name="Oliver O."/>
            <person name="Podsiadlowski L."/>
            <person name="Donath A."/>
            <person name="Peters R."/>
            <person name="Mayer C."/>
            <person name="Rust J."/>
            <person name="Gunkel S."/>
            <person name="Lesny P."/>
            <person name="Martin S."/>
            <person name="Oeyen J.P."/>
            <person name="Petersen M."/>
            <person name="Panagiotis P."/>
            <person name="Wilbrandt J."/>
            <person name="Tanja T."/>
        </authorList>
    </citation>
    <scope>NUCLEOTIDE SEQUENCE</scope>
    <source>
        <strain evidence="1">GBR_01_08_01A</strain>
        <tissue evidence="1">Thorax + abdomen</tissue>
    </source>
</reference>
<gene>
    <name evidence="1" type="ORF">KPH14_011043</name>
</gene>
<dbReference type="PANTHER" id="PTHR14659">
    <property type="entry name" value="ALPHA- AND GAMMA-ADAPTIN-BINDING PROTEIN P34"/>
    <property type="match status" value="1"/>
</dbReference>
<dbReference type="InterPro" id="IPR019341">
    <property type="entry name" value="Alpha/Gamma-adaptin-bd_p34"/>
</dbReference>
<dbReference type="PANTHER" id="PTHR14659:SF1">
    <property type="entry name" value="ALPHA- AND GAMMA-ADAPTIN-BINDING PROTEIN P34"/>
    <property type="match status" value="1"/>
</dbReference>
<dbReference type="Proteomes" id="UP001258017">
    <property type="component" value="Unassembled WGS sequence"/>
</dbReference>
<organism evidence="1 2">
    <name type="scientific">Odynerus spinipes</name>
    <dbReference type="NCBI Taxonomy" id="1348599"/>
    <lineage>
        <taxon>Eukaryota</taxon>
        <taxon>Metazoa</taxon>
        <taxon>Ecdysozoa</taxon>
        <taxon>Arthropoda</taxon>
        <taxon>Hexapoda</taxon>
        <taxon>Insecta</taxon>
        <taxon>Pterygota</taxon>
        <taxon>Neoptera</taxon>
        <taxon>Endopterygota</taxon>
        <taxon>Hymenoptera</taxon>
        <taxon>Apocrita</taxon>
        <taxon>Aculeata</taxon>
        <taxon>Vespoidea</taxon>
        <taxon>Vespidae</taxon>
        <taxon>Eumeninae</taxon>
        <taxon>Odynerus</taxon>
    </lineage>
</organism>
<dbReference type="EMBL" id="JAIFRP010000080">
    <property type="protein sequence ID" value="KAK2579696.1"/>
    <property type="molecule type" value="Genomic_DNA"/>
</dbReference>
<keyword evidence="2" id="KW-1185">Reference proteome</keyword>
<dbReference type="Gene3D" id="3.40.50.11960">
    <property type="match status" value="1"/>
</dbReference>
<dbReference type="Pfam" id="PF10199">
    <property type="entry name" value="Adaptin_binding"/>
    <property type="match status" value="1"/>
</dbReference>
<evidence type="ECO:0000313" key="2">
    <source>
        <dbReference type="Proteomes" id="UP001258017"/>
    </source>
</evidence>